<dbReference type="InterPro" id="IPR002716">
    <property type="entry name" value="PIN_dom"/>
</dbReference>
<organism evidence="10 11">
    <name type="scientific">Turneriella parva (strain ATCC BAA-1111 / DSM 21527 / NCTC 11395 / H)</name>
    <name type="common">Leptospira parva</name>
    <dbReference type="NCBI Taxonomy" id="869212"/>
    <lineage>
        <taxon>Bacteria</taxon>
        <taxon>Pseudomonadati</taxon>
        <taxon>Spirochaetota</taxon>
        <taxon>Spirochaetia</taxon>
        <taxon>Leptospirales</taxon>
        <taxon>Leptospiraceae</taxon>
        <taxon>Turneriella</taxon>
    </lineage>
</organism>
<keyword evidence="8" id="KW-0800">Toxin</keyword>
<evidence type="ECO:0000256" key="8">
    <source>
        <dbReference type="HAMAP-Rule" id="MF_00265"/>
    </source>
</evidence>
<dbReference type="CDD" id="cd09881">
    <property type="entry name" value="PIN_VapC4-5_FitB-like"/>
    <property type="match status" value="1"/>
</dbReference>
<evidence type="ECO:0000256" key="6">
    <source>
        <dbReference type="ARBA" id="ARBA00022842"/>
    </source>
</evidence>
<dbReference type="GO" id="GO:0000287">
    <property type="term" value="F:magnesium ion binding"/>
    <property type="evidence" value="ECO:0007669"/>
    <property type="project" value="UniProtKB-UniRule"/>
</dbReference>
<dbReference type="STRING" id="869212.Turpa_0330"/>
<feature type="domain" description="PIN" evidence="9">
    <location>
        <begin position="6"/>
        <end position="120"/>
    </location>
</feature>
<dbReference type="SUPFAM" id="SSF88723">
    <property type="entry name" value="PIN domain-like"/>
    <property type="match status" value="1"/>
</dbReference>
<dbReference type="EC" id="3.1.-.-" evidence="8"/>
<dbReference type="InterPro" id="IPR029060">
    <property type="entry name" value="PIN-like_dom_sf"/>
</dbReference>
<dbReference type="GO" id="GO:0090729">
    <property type="term" value="F:toxin activity"/>
    <property type="evidence" value="ECO:0007669"/>
    <property type="project" value="UniProtKB-KW"/>
</dbReference>
<evidence type="ECO:0000256" key="5">
    <source>
        <dbReference type="ARBA" id="ARBA00022801"/>
    </source>
</evidence>
<dbReference type="Gene3D" id="3.40.50.1010">
    <property type="entry name" value="5'-nuclease"/>
    <property type="match status" value="1"/>
</dbReference>
<dbReference type="HAMAP" id="MF_00265">
    <property type="entry name" value="VapC_Nob1"/>
    <property type="match status" value="1"/>
</dbReference>
<keyword evidence="6 8" id="KW-0460">Magnesium</keyword>
<dbReference type="OrthoDB" id="9804823at2"/>
<dbReference type="InterPro" id="IPR050556">
    <property type="entry name" value="Type_II_TA_system_RNase"/>
</dbReference>
<keyword evidence="5 8" id="KW-0378">Hydrolase</keyword>
<comment type="function">
    <text evidence="8">Toxic component of a toxin-antitoxin (TA) system. An RNase.</text>
</comment>
<dbReference type="InterPro" id="IPR022907">
    <property type="entry name" value="VapC_family"/>
</dbReference>
<dbReference type="EMBL" id="CP002959">
    <property type="protein sequence ID" value="AFM10990.1"/>
    <property type="molecule type" value="Genomic_DNA"/>
</dbReference>
<evidence type="ECO:0000256" key="7">
    <source>
        <dbReference type="ARBA" id="ARBA00038093"/>
    </source>
</evidence>
<evidence type="ECO:0000256" key="1">
    <source>
        <dbReference type="ARBA" id="ARBA00001946"/>
    </source>
</evidence>
<dbReference type="GO" id="GO:0016787">
    <property type="term" value="F:hydrolase activity"/>
    <property type="evidence" value="ECO:0007669"/>
    <property type="project" value="UniProtKB-KW"/>
</dbReference>
<keyword evidence="4 8" id="KW-0479">Metal-binding</keyword>
<name>I4B133_TURPD</name>
<evidence type="ECO:0000256" key="3">
    <source>
        <dbReference type="ARBA" id="ARBA00022722"/>
    </source>
</evidence>
<keyword evidence="3 8" id="KW-0540">Nuclease</keyword>
<evidence type="ECO:0000256" key="4">
    <source>
        <dbReference type="ARBA" id="ARBA00022723"/>
    </source>
</evidence>
<evidence type="ECO:0000256" key="2">
    <source>
        <dbReference type="ARBA" id="ARBA00022649"/>
    </source>
</evidence>
<dbReference type="HOGENOM" id="CLU_118482_0_1_12"/>
<accession>I4B133</accession>
<dbReference type="PANTHER" id="PTHR33653">
    <property type="entry name" value="RIBONUCLEASE VAPC2"/>
    <property type="match status" value="1"/>
</dbReference>
<keyword evidence="2 8" id="KW-1277">Toxin-antitoxin system</keyword>
<reference evidence="10 11" key="1">
    <citation type="submission" date="2012-06" db="EMBL/GenBank/DDBJ databases">
        <title>The complete chromosome of genome of Turneriella parva DSM 21527.</title>
        <authorList>
            <consortium name="US DOE Joint Genome Institute (JGI-PGF)"/>
            <person name="Lucas S."/>
            <person name="Han J."/>
            <person name="Lapidus A."/>
            <person name="Bruce D."/>
            <person name="Goodwin L."/>
            <person name="Pitluck S."/>
            <person name="Peters L."/>
            <person name="Kyrpides N."/>
            <person name="Mavromatis K."/>
            <person name="Ivanova N."/>
            <person name="Mikhailova N."/>
            <person name="Chertkov O."/>
            <person name="Detter J.C."/>
            <person name="Tapia R."/>
            <person name="Han C."/>
            <person name="Land M."/>
            <person name="Hauser L."/>
            <person name="Markowitz V."/>
            <person name="Cheng J.-F."/>
            <person name="Hugenholtz P."/>
            <person name="Woyke T."/>
            <person name="Wu D."/>
            <person name="Gronow S."/>
            <person name="Wellnitz S."/>
            <person name="Brambilla E."/>
            <person name="Klenk H.-P."/>
            <person name="Eisen J.A."/>
        </authorList>
    </citation>
    <scope>NUCLEOTIDE SEQUENCE [LARGE SCALE GENOMIC DNA]</scope>
    <source>
        <strain evidence="11">ATCC BAA-1111 / DSM 21527 / NCTC 11395 / H</strain>
    </source>
</reference>
<feature type="binding site" evidence="8">
    <location>
        <position position="95"/>
    </location>
    <ligand>
        <name>Mg(2+)</name>
        <dbReference type="ChEBI" id="CHEBI:18420"/>
    </ligand>
</feature>
<dbReference type="RefSeq" id="WP_014801510.1">
    <property type="nucleotide sequence ID" value="NC_018020.1"/>
</dbReference>
<dbReference type="KEGG" id="tpx:Turpa_0330"/>
<dbReference type="AlphaFoldDB" id="I4B133"/>
<comment type="similarity">
    <text evidence="7 8">Belongs to the PINc/VapC protein family.</text>
</comment>
<feature type="binding site" evidence="8">
    <location>
        <position position="8"/>
    </location>
    <ligand>
        <name>Mg(2+)</name>
        <dbReference type="ChEBI" id="CHEBI:18420"/>
    </ligand>
</feature>
<evidence type="ECO:0000313" key="11">
    <source>
        <dbReference type="Proteomes" id="UP000006048"/>
    </source>
</evidence>
<dbReference type="Pfam" id="PF01850">
    <property type="entry name" value="PIN"/>
    <property type="match status" value="1"/>
</dbReference>
<keyword evidence="11" id="KW-1185">Reference proteome</keyword>
<comment type="cofactor">
    <cofactor evidence="1 8">
        <name>Mg(2+)</name>
        <dbReference type="ChEBI" id="CHEBI:18420"/>
    </cofactor>
</comment>
<dbReference type="PATRIC" id="fig|869212.3.peg.293"/>
<dbReference type="Proteomes" id="UP000006048">
    <property type="component" value="Chromosome"/>
</dbReference>
<sequence>MAHKFVADTSILIEFFRGAPEVSFIAESFEEGNICIPSIVRYELLCGVKSAKHREQRLRFFEACQMIDLTPAIADRAAEIYSALRERGKTLDHEDIWIAATALEHDLPVATLNLRHFEAIAYIPKRSAIGLRK</sequence>
<evidence type="ECO:0000259" key="9">
    <source>
        <dbReference type="Pfam" id="PF01850"/>
    </source>
</evidence>
<evidence type="ECO:0000313" key="10">
    <source>
        <dbReference type="EMBL" id="AFM10990.1"/>
    </source>
</evidence>
<dbReference type="GO" id="GO:0004540">
    <property type="term" value="F:RNA nuclease activity"/>
    <property type="evidence" value="ECO:0007669"/>
    <property type="project" value="InterPro"/>
</dbReference>
<dbReference type="PANTHER" id="PTHR33653:SF1">
    <property type="entry name" value="RIBONUCLEASE VAPC2"/>
    <property type="match status" value="1"/>
</dbReference>
<protein>
    <recommendedName>
        <fullName evidence="8">Ribonuclease VapC</fullName>
        <shortName evidence="8">RNase VapC</shortName>
        <ecNumber evidence="8">3.1.-.-</ecNumber>
    </recommendedName>
    <alternativeName>
        <fullName evidence="8">Toxin VapC</fullName>
    </alternativeName>
</protein>
<proteinExistence type="inferred from homology"/>
<gene>
    <name evidence="8" type="primary">vapC</name>
    <name evidence="10" type="ordered locus">Turpa_0330</name>
</gene>